<name>A0A0U1LQ30_TALIS</name>
<feature type="region of interest" description="Disordered" evidence="6">
    <location>
        <begin position="199"/>
        <end position="238"/>
    </location>
</feature>
<evidence type="ECO:0000256" key="5">
    <source>
        <dbReference type="ARBA" id="ARBA00077224"/>
    </source>
</evidence>
<proteinExistence type="inferred from homology"/>
<dbReference type="AlphaFoldDB" id="A0A0U1LQ30"/>
<dbReference type="InterPro" id="IPR042525">
    <property type="entry name" value="Rad52_Rad59_Rad22_sf"/>
</dbReference>
<keyword evidence="4" id="KW-0234">DNA repair</keyword>
<dbReference type="EMBL" id="CVMT01000002">
    <property type="protein sequence ID" value="CRG85441.1"/>
    <property type="molecule type" value="Genomic_DNA"/>
</dbReference>
<evidence type="ECO:0000256" key="6">
    <source>
        <dbReference type="SAM" id="MobiDB-lite"/>
    </source>
</evidence>
<feature type="compositionally biased region" description="Polar residues" evidence="6">
    <location>
        <begin position="292"/>
        <end position="310"/>
    </location>
</feature>
<feature type="compositionally biased region" description="Polar residues" evidence="6">
    <location>
        <begin position="351"/>
        <end position="371"/>
    </location>
</feature>
<gene>
    <name evidence="7" type="ORF">PISL3812_02503</name>
</gene>
<dbReference type="GO" id="GO:0000730">
    <property type="term" value="P:DNA recombinase assembly"/>
    <property type="evidence" value="ECO:0007669"/>
    <property type="project" value="InterPro"/>
</dbReference>
<reference evidence="7 8" key="1">
    <citation type="submission" date="2015-04" db="EMBL/GenBank/DDBJ databases">
        <authorList>
            <person name="Syromyatnikov M.Y."/>
            <person name="Popov V.N."/>
        </authorList>
    </citation>
    <scope>NUCLEOTIDE SEQUENCE [LARGE SCALE GENOMIC DNA]</scope>
    <source>
        <strain evidence="7">WF-38-12</strain>
    </source>
</reference>
<feature type="compositionally biased region" description="Basic and acidic residues" evidence="6">
    <location>
        <begin position="199"/>
        <end position="219"/>
    </location>
</feature>
<dbReference type="OrthoDB" id="206565at2759"/>
<dbReference type="GO" id="GO:0006312">
    <property type="term" value="P:mitotic recombination"/>
    <property type="evidence" value="ECO:0007669"/>
    <property type="project" value="TreeGrafter"/>
</dbReference>
<protein>
    <recommendedName>
        <fullName evidence="5">RAD52 homolog</fullName>
    </recommendedName>
</protein>
<accession>A0A0U1LQ30</accession>
<sequence>MPAVGDQHRGPPSTVSNMAATVTANPFEEGPRRMSEYTAQEVATLQSRLDKQLGPEYISSRAGPSGQKVHYLAAEKCINLANEVFGFNGWSSSIQSIQIDFVDESPNTGKISLGLSVIIRVTLRDGTYHEDVGYGHIENCKGKAAAFEKAKKEGTTDGLKRALRTFGNVLGNCVYDKEYLAKVTRVKVAPSKWDVDNLHRHPDFAPIKKEPAPERKLPEEVELPPQPTTKGSAPPPAMSMLVDGDGEFGSDVFDEADFVAPTVGNPDEISLDVGTPQPPQRSYPRPQLPPAQQISQGTSSHPPGNPSMVTPSKPEKQWTAGPGPATRPMFHGNSTNPTAANVHRNAESRQAIVQGQALSNNRTGQESQQTNNRDKIKLENPPGPANLRTASNTQIPPAQNEQSASDKVPPDAAVGFYSARAVDTLRENPQASPMAPRFDPHAESPSIRKTAGIDHTKSVPISKPMLSTASPSTTGARDFINPSTDVHRRIGAPGGGGAMASPGNRGFTTSSYRPLTRPNIEPKNAGANPPTTTPDGVLKRPPLGDVTNAPKPDTAVGISGPGDPKRPRLDESANPRQVQQQ</sequence>
<feature type="compositionally biased region" description="Polar residues" evidence="6">
    <location>
        <begin position="388"/>
        <end position="405"/>
    </location>
</feature>
<dbReference type="PANTHER" id="PTHR12132">
    <property type="entry name" value="DNA REPAIR AND RECOMBINATION PROTEIN RAD52, RAD59"/>
    <property type="match status" value="1"/>
</dbReference>
<dbReference type="PANTHER" id="PTHR12132:SF1">
    <property type="entry name" value="DNA REPAIR PROTEIN RAD52 HOMOLOG"/>
    <property type="match status" value="1"/>
</dbReference>
<dbReference type="NCBIfam" id="TIGR00607">
    <property type="entry name" value="rad52"/>
    <property type="match status" value="1"/>
</dbReference>
<feature type="compositionally biased region" description="Basic and acidic residues" evidence="6">
    <location>
        <begin position="563"/>
        <end position="573"/>
    </location>
</feature>
<dbReference type="GO" id="GO:0003697">
    <property type="term" value="F:single-stranded DNA binding"/>
    <property type="evidence" value="ECO:0007669"/>
    <property type="project" value="UniProtKB-ARBA"/>
</dbReference>
<dbReference type="InterPro" id="IPR041247">
    <property type="entry name" value="Rad52_fam"/>
</dbReference>
<keyword evidence="8" id="KW-1185">Reference proteome</keyword>
<dbReference type="Proteomes" id="UP000054383">
    <property type="component" value="Unassembled WGS sequence"/>
</dbReference>
<feature type="compositionally biased region" description="Pro residues" evidence="6">
    <location>
        <begin position="276"/>
        <end position="289"/>
    </location>
</feature>
<dbReference type="Pfam" id="PF04098">
    <property type="entry name" value="Rad52_Rad22"/>
    <property type="match status" value="1"/>
</dbReference>
<evidence type="ECO:0000256" key="4">
    <source>
        <dbReference type="ARBA" id="ARBA00023204"/>
    </source>
</evidence>
<feature type="compositionally biased region" description="Polar residues" evidence="6">
    <location>
        <begin position="465"/>
        <end position="475"/>
    </location>
</feature>
<comment type="similarity">
    <text evidence="1">Belongs to the RAD52 family.</text>
</comment>
<dbReference type="OMA" id="NLHRHAD"/>
<evidence type="ECO:0000256" key="2">
    <source>
        <dbReference type="ARBA" id="ARBA00022763"/>
    </source>
</evidence>
<dbReference type="SUPFAM" id="SSF54768">
    <property type="entry name" value="dsRNA-binding domain-like"/>
    <property type="match status" value="1"/>
</dbReference>
<feature type="region of interest" description="Disordered" evidence="6">
    <location>
        <begin position="260"/>
        <end position="412"/>
    </location>
</feature>
<feature type="region of interest" description="Disordered" evidence="6">
    <location>
        <begin position="428"/>
        <end position="581"/>
    </location>
</feature>
<dbReference type="GO" id="GO:0005634">
    <property type="term" value="C:nucleus"/>
    <property type="evidence" value="ECO:0007669"/>
    <property type="project" value="InterPro"/>
</dbReference>
<evidence type="ECO:0000256" key="1">
    <source>
        <dbReference type="ARBA" id="ARBA00006638"/>
    </source>
</evidence>
<evidence type="ECO:0000256" key="3">
    <source>
        <dbReference type="ARBA" id="ARBA00023172"/>
    </source>
</evidence>
<evidence type="ECO:0000313" key="8">
    <source>
        <dbReference type="Proteomes" id="UP000054383"/>
    </source>
</evidence>
<organism evidence="7 8">
    <name type="scientific">Talaromyces islandicus</name>
    <name type="common">Penicillium islandicum</name>
    <dbReference type="NCBI Taxonomy" id="28573"/>
    <lineage>
        <taxon>Eukaryota</taxon>
        <taxon>Fungi</taxon>
        <taxon>Dikarya</taxon>
        <taxon>Ascomycota</taxon>
        <taxon>Pezizomycotina</taxon>
        <taxon>Eurotiomycetes</taxon>
        <taxon>Eurotiomycetidae</taxon>
        <taxon>Eurotiales</taxon>
        <taxon>Trichocomaceae</taxon>
        <taxon>Talaromyces</taxon>
        <taxon>Talaromyces sect. Islandici</taxon>
    </lineage>
</organism>
<dbReference type="GO" id="GO:0045002">
    <property type="term" value="P:double-strand break repair via single-strand annealing"/>
    <property type="evidence" value="ECO:0007669"/>
    <property type="project" value="InterPro"/>
</dbReference>
<dbReference type="STRING" id="28573.A0A0U1LQ30"/>
<evidence type="ECO:0000313" key="7">
    <source>
        <dbReference type="EMBL" id="CRG85441.1"/>
    </source>
</evidence>
<dbReference type="FunFam" id="3.30.390.80:FF:000001">
    <property type="entry name" value="DNA repair protein RAD52 homolog"/>
    <property type="match status" value="1"/>
</dbReference>
<dbReference type="Gene3D" id="3.30.390.80">
    <property type="entry name" value="DNA repair protein Rad52/59/22"/>
    <property type="match status" value="1"/>
</dbReference>
<dbReference type="InterPro" id="IPR004585">
    <property type="entry name" value="DNA_recomb/repair_Rad52"/>
</dbReference>
<keyword evidence="2" id="KW-0227">DNA damage</keyword>
<keyword evidence="3" id="KW-0233">DNA recombination</keyword>
<dbReference type="InterPro" id="IPR007232">
    <property type="entry name" value="Rad52_Rad59_Rad22"/>
</dbReference>